<accession>A0A3N0EVB7</accession>
<dbReference type="Pfam" id="PF05592">
    <property type="entry name" value="Bac_rhamnosid"/>
    <property type="match status" value="1"/>
</dbReference>
<dbReference type="Pfam" id="PF17389">
    <property type="entry name" value="Bac_rhamnosid6H"/>
    <property type="match status" value="1"/>
</dbReference>
<dbReference type="InterPro" id="IPR013783">
    <property type="entry name" value="Ig-like_fold"/>
</dbReference>
<dbReference type="Gene3D" id="1.50.10.10">
    <property type="match status" value="1"/>
</dbReference>
<dbReference type="Proteomes" id="UP000267469">
    <property type="component" value="Unassembled WGS sequence"/>
</dbReference>
<dbReference type="InterPro" id="IPR035396">
    <property type="entry name" value="Bac_rhamnosid6H"/>
</dbReference>
<dbReference type="RefSeq" id="WP_123214719.1">
    <property type="nucleotide sequence ID" value="NZ_RJTM01000024.1"/>
</dbReference>
<name>A0A3N0EVB7_SINP1</name>
<dbReference type="Gene3D" id="2.60.420.10">
    <property type="entry name" value="Maltose phosphorylase, domain 3"/>
    <property type="match status" value="1"/>
</dbReference>
<dbReference type="InterPro" id="IPR008928">
    <property type="entry name" value="6-hairpin_glycosidase_sf"/>
</dbReference>
<dbReference type="InterPro" id="IPR013737">
    <property type="entry name" value="Bac_rhamnosid_N"/>
</dbReference>
<dbReference type="InterPro" id="IPR008902">
    <property type="entry name" value="Rhamnosid_concanavalin"/>
</dbReference>
<evidence type="ECO:0000256" key="3">
    <source>
        <dbReference type="ARBA" id="ARBA00022801"/>
    </source>
</evidence>
<dbReference type="Pfam" id="PF25788">
    <property type="entry name" value="Ig_Rha78A_N"/>
    <property type="match status" value="1"/>
</dbReference>
<dbReference type="PANTHER" id="PTHR33307">
    <property type="entry name" value="ALPHA-RHAMNOSIDASE (EUROFUNG)"/>
    <property type="match status" value="1"/>
</dbReference>
<dbReference type="GO" id="GO:0005975">
    <property type="term" value="P:carbohydrate metabolic process"/>
    <property type="evidence" value="ECO:0007669"/>
    <property type="project" value="InterPro"/>
</dbReference>
<dbReference type="OrthoDB" id="9815108at2"/>
<dbReference type="InterPro" id="IPR012341">
    <property type="entry name" value="6hp_glycosidase-like_sf"/>
</dbReference>
<dbReference type="Gene3D" id="2.60.40.10">
    <property type="entry name" value="Immunoglobulins"/>
    <property type="match status" value="1"/>
</dbReference>
<proteinExistence type="predicted"/>
<dbReference type="Pfam" id="PF17390">
    <property type="entry name" value="Bac_rhamnosid_C"/>
    <property type="match status" value="1"/>
</dbReference>
<evidence type="ECO:0000259" key="4">
    <source>
        <dbReference type="Pfam" id="PF05592"/>
    </source>
</evidence>
<evidence type="ECO:0000256" key="1">
    <source>
        <dbReference type="ARBA" id="ARBA00001445"/>
    </source>
</evidence>
<dbReference type="GO" id="GO:0030596">
    <property type="term" value="F:alpha-L-rhamnosidase activity"/>
    <property type="evidence" value="ECO:0007669"/>
    <property type="project" value="UniProtKB-EC"/>
</dbReference>
<dbReference type="InterPro" id="IPR035398">
    <property type="entry name" value="Bac_rhamnosid_C"/>
</dbReference>
<organism evidence="8 9">
    <name type="scientific">Sinomicrobium pectinilyticum</name>
    <dbReference type="NCBI Taxonomy" id="1084421"/>
    <lineage>
        <taxon>Bacteria</taxon>
        <taxon>Pseudomonadati</taxon>
        <taxon>Bacteroidota</taxon>
        <taxon>Flavobacteriia</taxon>
        <taxon>Flavobacteriales</taxon>
        <taxon>Flavobacteriaceae</taxon>
        <taxon>Sinomicrobium</taxon>
    </lineage>
</organism>
<dbReference type="EC" id="3.2.1.40" evidence="2"/>
<comment type="catalytic activity">
    <reaction evidence="1">
        <text>Hydrolysis of terminal non-reducing alpha-L-rhamnose residues in alpha-L-rhamnosides.</text>
        <dbReference type="EC" id="3.2.1.40"/>
    </reaction>
</comment>
<dbReference type="PANTHER" id="PTHR33307:SF6">
    <property type="entry name" value="ALPHA-RHAMNOSIDASE (EUROFUNG)-RELATED"/>
    <property type="match status" value="1"/>
</dbReference>
<keyword evidence="3" id="KW-0378">Hydrolase</keyword>
<dbReference type="Pfam" id="PF08531">
    <property type="entry name" value="Bac_rhamnosid_N"/>
    <property type="match status" value="1"/>
</dbReference>
<dbReference type="Gene3D" id="2.60.120.260">
    <property type="entry name" value="Galactose-binding domain-like"/>
    <property type="match status" value="2"/>
</dbReference>
<comment type="caution">
    <text evidence="8">The sequence shown here is derived from an EMBL/GenBank/DDBJ whole genome shotgun (WGS) entry which is preliminary data.</text>
</comment>
<reference evidence="8 9" key="1">
    <citation type="submission" date="2018-10" db="EMBL/GenBank/DDBJ databases">
        <title>Sinomicrobium pectinilyticum sp. nov., a pectinase-producing bacterium isolated from alkaline and saline soil, and emended description of the genus Sinomicrobium.</title>
        <authorList>
            <person name="Cheng B."/>
            <person name="Li C."/>
            <person name="Lai Q."/>
            <person name="Du M."/>
            <person name="Shao Z."/>
            <person name="Xu P."/>
            <person name="Yang C."/>
        </authorList>
    </citation>
    <scope>NUCLEOTIDE SEQUENCE [LARGE SCALE GENOMIC DNA]</scope>
    <source>
        <strain evidence="8 9">5DNS001</strain>
    </source>
</reference>
<feature type="domain" description="Alpha-L-rhamnosidase concanavalin-like" evidence="4">
    <location>
        <begin position="346"/>
        <end position="456"/>
    </location>
</feature>
<feature type="domain" description="Bacterial alpha-L-rhamnosidase N-terminal" evidence="5">
    <location>
        <begin position="165"/>
        <end position="337"/>
    </location>
</feature>
<gene>
    <name evidence="8" type="ORF">ED312_03975</name>
</gene>
<evidence type="ECO:0000313" key="9">
    <source>
        <dbReference type="Proteomes" id="UP000267469"/>
    </source>
</evidence>
<dbReference type="PIRSF" id="PIRSF010631">
    <property type="entry name" value="A-rhamnsds"/>
    <property type="match status" value="1"/>
</dbReference>
<evidence type="ECO:0000313" key="8">
    <source>
        <dbReference type="EMBL" id="RNL91771.1"/>
    </source>
</evidence>
<sequence>MNIKRNIVFLLLPLLLLSCEQKDPVNPVRLRTEHLSAPLGIDSPNPRFTWQIDRKSSSVLQGDYSIYVGTDSAAVANRKGSLWESSGQSNEIYTVYDGKPLKPFTKYYWGVEVRDDKGTPGNLSVSCFETGMMDTSSWQGEWITDTEDIALKPAPYFRKEFSTEKKVTKARAYITAAGLYELYINGNKIGNHLLDPVYTRFDKRNLYVTYDVTPYFREKKVAVGVLLGNGWYNHQSTAVWDFHKAGWRSRPRFCLNIRLTYEDGTTENLITGPSWKTSLSPVVFNSIYTAEHYDARREQPGWNTPGFDDSAWKPAITAPPPSDKITTQALPPIRNTEEITPVSINKLSDKQYVFDLGRNISGVTRIKVKGEKGTRLWVTHAEQLDSTGRADLSNIDVHYRPKDTLDPFQTDIYFLNGNGEETFMPRFNYKGFQYVEVKSDKPIALEKTSVTGIFMHTDVAPAGEIDADNTLIPEIWRAANASYLSNLFGYPTDCPQREKNGWTGDAHINIQTGLYNFDAITVYEKWMADHRDEQQPNGVLPSIIPTWGGWGYDWGNGPDWTSTLTIIPWELYRFYGDDRTLRTMYEPMKRYVDHITEISHNSGLTDWGLGDWVPVKSVTPKELTSSIYYFVDATILAKAAKHFGKEEDHKTYSQLAGTIKKAINDKYLNRETGIYGDGYQTELSAPLYWGVVPDDLRQKVADRLAEAVRKAGNHIDVGLLGTRTILGALSRNGYADLAYTVATQDTYPSWGWWIRNGATTLYENWDIGASSDISRNHIMFGAISGWFYSGLGGILPDEENPGFRNTILRPNFVKDLSGFKAKHKGPYGDIVSSWSRKDGEIHYTCNVPPGSTAVLYLKGKTVTEKGKKENTPPGPEGEFTISLNAGHYEYLIRE</sequence>
<dbReference type="EMBL" id="RJTM01000024">
    <property type="protein sequence ID" value="RNL91771.1"/>
    <property type="molecule type" value="Genomic_DNA"/>
</dbReference>
<dbReference type="InterPro" id="IPR016007">
    <property type="entry name" value="Alpha_rhamnosid"/>
</dbReference>
<evidence type="ECO:0000259" key="5">
    <source>
        <dbReference type="Pfam" id="PF08531"/>
    </source>
</evidence>
<dbReference type="AlphaFoldDB" id="A0A3N0EVB7"/>
<feature type="domain" description="Alpha-L-rhamnosidase six-hairpin glycosidase" evidence="6">
    <location>
        <begin position="462"/>
        <end position="789"/>
    </location>
</feature>
<evidence type="ECO:0000259" key="6">
    <source>
        <dbReference type="Pfam" id="PF17389"/>
    </source>
</evidence>
<dbReference type="PROSITE" id="PS51257">
    <property type="entry name" value="PROKAR_LIPOPROTEIN"/>
    <property type="match status" value="1"/>
</dbReference>
<evidence type="ECO:0000259" key="7">
    <source>
        <dbReference type="Pfam" id="PF17390"/>
    </source>
</evidence>
<keyword evidence="9" id="KW-1185">Reference proteome</keyword>
<feature type="domain" description="Alpha-L-rhamnosidase C-terminal" evidence="7">
    <location>
        <begin position="798"/>
        <end position="869"/>
    </location>
</feature>
<evidence type="ECO:0000256" key="2">
    <source>
        <dbReference type="ARBA" id="ARBA00012652"/>
    </source>
</evidence>
<protein>
    <recommendedName>
        <fullName evidence="2">alpha-L-rhamnosidase</fullName>
        <ecNumber evidence="2">3.2.1.40</ecNumber>
    </recommendedName>
</protein>
<dbReference type="SUPFAM" id="SSF48208">
    <property type="entry name" value="Six-hairpin glycosidases"/>
    <property type="match status" value="1"/>
</dbReference>